<proteinExistence type="predicted"/>
<comment type="caution">
    <text evidence="1">The sequence shown here is derived from an EMBL/GenBank/DDBJ whole genome shotgun (WGS) entry which is preliminary data.</text>
</comment>
<organism evidence="1 2">
    <name type="scientific">Heterodera schachtii</name>
    <name type="common">Sugarbeet cyst nematode worm</name>
    <name type="synonym">Tylenchus schachtii</name>
    <dbReference type="NCBI Taxonomy" id="97005"/>
    <lineage>
        <taxon>Eukaryota</taxon>
        <taxon>Metazoa</taxon>
        <taxon>Ecdysozoa</taxon>
        <taxon>Nematoda</taxon>
        <taxon>Chromadorea</taxon>
        <taxon>Rhabditida</taxon>
        <taxon>Tylenchina</taxon>
        <taxon>Tylenchomorpha</taxon>
        <taxon>Tylenchoidea</taxon>
        <taxon>Heteroderidae</taxon>
        <taxon>Heteroderinae</taxon>
        <taxon>Heterodera</taxon>
    </lineage>
</organism>
<dbReference type="AlphaFoldDB" id="A0ABD2HZ73"/>
<reference evidence="1 2" key="1">
    <citation type="submission" date="2024-10" db="EMBL/GenBank/DDBJ databases">
        <authorList>
            <person name="Kim D."/>
        </authorList>
    </citation>
    <scope>NUCLEOTIDE SEQUENCE [LARGE SCALE GENOMIC DNA]</scope>
    <source>
        <strain evidence="1">Taebaek</strain>
    </source>
</reference>
<keyword evidence="2" id="KW-1185">Reference proteome</keyword>
<evidence type="ECO:0000313" key="1">
    <source>
        <dbReference type="EMBL" id="KAL3070155.1"/>
    </source>
</evidence>
<protein>
    <submittedName>
        <fullName evidence="1">Uncharacterized protein</fullName>
    </submittedName>
</protein>
<accession>A0ABD2HZ73</accession>
<dbReference type="EMBL" id="JBICCN010000417">
    <property type="protein sequence ID" value="KAL3070155.1"/>
    <property type="molecule type" value="Genomic_DNA"/>
</dbReference>
<dbReference type="Proteomes" id="UP001620645">
    <property type="component" value="Unassembled WGS sequence"/>
</dbReference>
<evidence type="ECO:0000313" key="2">
    <source>
        <dbReference type="Proteomes" id="UP001620645"/>
    </source>
</evidence>
<gene>
    <name evidence="1" type="ORF">niasHS_016864</name>
</gene>
<name>A0ABD2HZ73_HETSC</name>
<sequence>MPRSRSSSSSSDSIKPDTALLSHWHNSAMCTDLSTNYICTHASIMAHQMNRVQSHKKFRHHAVRVTVKCFVCQTSAPRTYDFSGSGKHANFGAYEKHRAIIADQPISLGFASMEDIFRKMEGMGTYSLCQFNCQDWSKKFMDEVLKNTMIGTHQCPCQNEFKKAKIVQVMRKERRHVCVVTFDCICNVIMTKSYELTRHGKRQNFGKCVTQMSCEKLRSVNVSYKALEEIYSKMDNNYNVVLLDEKIWAKTFLDKVKEESGKRK</sequence>